<name>A0ABT1C1W5_9HYPH</name>
<dbReference type="InterPro" id="IPR040503">
    <property type="entry name" value="TRHO_N"/>
</dbReference>
<evidence type="ECO:0000313" key="3">
    <source>
        <dbReference type="EMBL" id="MCO6048789.1"/>
    </source>
</evidence>
<dbReference type="InterPro" id="IPR001763">
    <property type="entry name" value="Rhodanese-like_dom"/>
</dbReference>
<keyword evidence="4" id="KW-1185">Reference proteome</keyword>
<dbReference type="HAMAP" id="MF_00469">
    <property type="entry name" value="TrhO"/>
    <property type="match status" value="1"/>
</dbReference>
<dbReference type="Pfam" id="PF00581">
    <property type="entry name" value="Rhodanese"/>
    <property type="match status" value="1"/>
</dbReference>
<dbReference type="EC" id="1.14.-.-" evidence="1"/>
<evidence type="ECO:0000259" key="2">
    <source>
        <dbReference type="PROSITE" id="PS50206"/>
    </source>
</evidence>
<organism evidence="3 4">
    <name type="scientific">Mesorhizobium liriopis</name>
    <dbReference type="NCBI Taxonomy" id="2953882"/>
    <lineage>
        <taxon>Bacteria</taxon>
        <taxon>Pseudomonadati</taxon>
        <taxon>Pseudomonadota</taxon>
        <taxon>Alphaproteobacteria</taxon>
        <taxon>Hyphomicrobiales</taxon>
        <taxon>Phyllobacteriaceae</taxon>
        <taxon>Mesorhizobium</taxon>
    </lineage>
</organism>
<protein>
    <recommendedName>
        <fullName evidence="1">tRNA uridine(34) hydroxylase</fullName>
        <ecNumber evidence="1">1.14.-.-</ecNumber>
    </recommendedName>
    <alternativeName>
        <fullName evidence="1">tRNA hydroxylation protein O</fullName>
    </alternativeName>
</protein>
<dbReference type="SMART" id="SM00450">
    <property type="entry name" value="RHOD"/>
    <property type="match status" value="1"/>
</dbReference>
<dbReference type="SUPFAM" id="SSF52821">
    <property type="entry name" value="Rhodanese/Cell cycle control phosphatase"/>
    <property type="match status" value="1"/>
</dbReference>
<dbReference type="Gene3D" id="3.30.70.100">
    <property type="match status" value="1"/>
</dbReference>
<keyword evidence="1" id="KW-0819">tRNA processing</keyword>
<evidence type="ECO:0000313" key="4">
    <source>
        <dbReference type="Proteomes" id="UP001205906"/>
    </source>
</evidence>
<reference evidence="3 4" key="1">
    <citation type="submission" date="2022-06" db="EMBL/GenBank/DDBJ databases">
        <title>Mesorhizobium sp. strain RP14 Genome sequencing and assembly.</title>
        <authorList>
            <person name="Kim I."/>
        </authorList>
    </citation>
    <scope>NUCLEOTIDE SEQUENCE [LARGE SCALE GENOMIC DNA]</scope>
    <source>
        <strain evidence="4">RP14(2022)</strain>
    </source>
</reference>
<gene>
    <name evidence="1" type="primary">trhO</name>
    <name evidence="3" type="ORF">NGM99_03185</name>
</gene>
<dbReference type="EMBL" id="JAMXQS010000002">
    <property type="protein sequence ID" value="MCO6048789.1"/>
    <property type="molecule type" value="Genomic_DNA"/>
</dbReference>
<dbReference type="Gene3D" id="3.40.250.10">
    <property type="entry name" value="Rhodanese-like domain"/>
    <property type="match status" value="1"/>
</dbReference>
<comment type="caution">
    <text evidence="3">The sequence shown here is derived from an EMBL/GenBank/DDBJ whole genome shotgun (WGS) entry which is preliminary data.</text>
</comment>
<comment type="similarity">
    <text evidence="1">Belongs to the TrhO family.</text>
</comment>
<dbReference type="Pfam" id="PF17773">
    <property type="entry name" value="UPF0176_N"/>
    <property type="match status" value="1"/>
</dbReference>
<feature type="domain" description="Rhodanese" evidence="2">
    <location>
        <begin position="128"/>
        <end position="222"/>
    </location>
</feature>
<dbReference type="PANTHER" id="PTHR43268">
    <property type="entry name" value="THIOSULFATE SULFURTRANSFERASE/RHODANESE-LIKE DOMAIN-CONTAINING PROTEIN 2"/>
    <property type="match status" value="1"/>
</dbReference>
<dbReference type="InterPro" id="IPR020936">
    <property type="entry name" value="TrhO"/>
</dbReference>
<evidence type="ECO:0000256" key="1">
    <source>
        <dbReference type="HAMAP-Rule" id="MF_00469"/>
    </source>
</evidence>
<dbReference type="InterPro" id="IPR036873">
    <property type="entry name" value="Rhodanese-like_dom_sf"/>
</dbReference>
<comment type="function">
    <text evidence="1">Catalyzes oxygen-dependent 5-hydroxyuridine (ho5U) modification at position 34 in tRNAs.</text>
</comment>
<dbReference type="NCBIfam" id="NF001136">
    <property type="entry name" value="PRK00142.1-4"/>
    <property type="match status" value="1"/>
</dbReference>
<keyword evidence="1" id="KW-0560">Oxidoreductase</keyword>
<dbReference type="PROSITE" id="PS50206">
    <property type="entry name" value="RHODANESE_3"/>
    <property type="match status" value="1"/>
</dbReference>
<dbReference type="Proteomes" id="UP001205906">
    <property type="component" value="Unassembled WGS sequence"/>
</dbReference>
<sequence>MVSTPGPFSVAALYHFTPLEGLEGLKTKLAAFCCARKIKGTLLLAHEGINGTVAGEESAIDALLVHLRDLIPALAAMDVKRSTAREEPFKRMKVRLKREIVSMGVEGIDPNRLVGTYVEPQDWNALIANPQTLVIDTRNGYEVALGTFQNAVDPETESFRDFPAWAGEHRAAMEGRPVAMFCTGGIRCEKASAYLRQIGVEDVYHLKGGILRYLEEVPAEQSLWQGECFVFDERVGIGHGLVEGEASLCHACGRPLTAEDRRSAHYREGISCAACIDEYSDADRLRFAERQKQALLAASR</sequence>
<comment type="catalytic activity">
    <reaction evidence="1">
        <text>uridine(34) in tRNA + AH2 + O2 = 5-hydroxyuridine(34) in tRNA + A + H2O</text>
        <dbReference type="Rhea" id="RHEA:64224"/>
        <dbReference type="Rhea" id="RHEA-COMP:11727"/>
        <dbReference type="Rhea" id="RHEA-COMP:13381"/>
        <dbReference type="ChEBI" id="CHEBI:13193"/>
        <dbReference type="ChEBI" id="CHEBI:15377"/>
        <dbReference type="ChEBI" id="CHEBI:15379"/>
        <dbReference type="ChEBI" id="CHEBI:17499"/>
        <dbReference type="ChEBI" id="CHEBI:65315"/>
        <dbReference type="ChEBI" id="CHEBI:136877"/>
    </reaction>
</comment>
<dbReference type="CDD" id="cd01518">
    <property type="entry name" value="RHOD_YceA"/>
    <property type="match status" value="1"/>
</dbReference>
<proteinExistence type="inferred from homology"/>
<dbReference type="PANTHER" id="PTHR43268:SF3">
    <property type="entry name" value="RHODANESE-LIKE DOMAIN-CONTAINING PROTEIN 7-RELATED"/>
    <property type="match status" value="1"/>
</dbReference>
<accession>A0ABT1C1W5</accession>